<comment type="caution">
    <text evidence="4">The sequence shown here is derived from an EMBL/GenBank/DDBJ whole genome shotgun (WGS) entry which is preliminary data.</text>
</comment>
<evidence type="ECO:0000313" key="5">
    <source>
        <dbReference type="Proteomes" id="UP000581769"/>
    </source>
</evidence>
<accession>A0A840IUA8</accession>
<sequence length="313" mass="33173">MHTTVIGPEFPPPAGLSAKAIDSLRNPRPKIRFPALDDYAGWQELVANWEREAKGRLARMDNGLSAGAEECYLDGVHTYLSRAPGAGDGGPVQLFFHGGALSFGAGEACRVSGALATTSSGITSYAVDYRMPPEHPFPAALDDAITAYRRLLAEHDPCDIVVGGGSAGGNIAAALLVRAREEGLPMPAAAVLLTPVVDLTESGDTHRTLAAVDELQSLAAVNLLYAAGRPLEDPCLSPLFADLSHFPPTYLQSGTRDTLLSGTVRMHRKLRAAGVPAELHVGEAMPHGGFGGAPEDRELDAELRRFIAEHTRR</sequence>
<dbReference type="GO" id="GO:0004806">
    <property type="term" value="F:triacylglycerol lipase activity"/>
    <property type="evidence" value="ECO:0007669"/>
    <property type="project" value="TreeGrafter"/>
</dbReference>
<dbReference type="AlphaFoldDB" id="A0A840IUA8"/>
<dbReference type="RefSeq" id="WP_184780990.1">
    <property type="nucleotide sequence ID" value="NZ_JACHMG010000001.1"/>
</dbReference>
<reference evidence="4 5" key="1">
    <citation type="submission" date="2020-08" db="EMBL/GenBank/DDBJ databases">
        <title>Sequencing the genomes of 1000 actinobacteria strains.</title>
        <authorList>
            <person name="Klenk H.-P."/>
        </authorList>
    </citation>
    <scope>NUCLEOTIDE SEQUENCE [LARGE SCALE GENOMIC DNA]</scope>
    <source>
        <strain evidence="4 5">DSM 45859</strain>
    </source>
</reference>
<dbReference type="Proteomes" id="UP000581769">
    <property type="component" value="Unassembled WGS sequence"/>
</dbReference>
<evidence type="ECO:0000256" key="2">
    <source>
        <dbReference type="ARBA" id="ARBA00022801"/>
    </source>
</evidence>
<dbReference type="EMBL" id="JACHMG010000001">
    <property type="protein sequence ID" value="MBB4686056.1"/>
    <property type="molecule type" value="Genomic_DNA"/>
</dbReference>
<feature type="domain" description="Alpha/beta hydrolase fold-3" evidence="3">
    <location>
        <begin position="94"/>
        <end position="288"/>
    </location>
</feature>
<evidence type="ECO:0000256" key="1">
    <source>
        <dbReference type="ARBA" id="ARBA00010515"/>
    </source>
</evidence>
<dbReference type="InterPro" id="IPR013094">
    <property type="entry name" value="AB_hydrolase_3"/>
</dbReference>
<evidence type="ECO:0000259" key="3">
    <source>
        <dbReference type="Pfam" id="PF07859"/>
    </source>
</evidence>
<comment type="similarity">
    <text evidence="1">Belongs to the 'GDXG' lipolytic enzyme family.</text>
</comment>
<dbReference type="Gene3D" id="3.40.50.1820">
    <property type="entry name" value="alpha/beta hydrolase"/>
    <property type="match status" value="1"/>
</dbReference>
<dbReference type="PANTHER" id="PTHR48081">
    <property type="entry name" value="AB HYDROLASE SUPERFAMILY PROTEIN C4A8.06C"/>
    <property type="match status" value="1"/>
</dbReference>
<keyword evidence="2" id="KW-0378">Hydrolase</keyword>
<dbReference type="PANTHER" id="PTHR48081:SF30">
    <property type="entry name" value="ACETYL-HYDROLASE LIPR-RELATED"/>
    <property type="match status" value="1"/>
</dbReference>
<organism evidence="4 5">
    <name type="scientific">Amycolatopsis jiangsuensis</name>
    <dbReference type="NCBI Taxonomy" id="1181879"/>
    <lineage>
        <taxon>Bacteria</taxon>
        <taxon>Bacillati</taxon>
        <taxon>Actinomycetota</taxon>
        <taxon>Actinomycetes</taxon>
        <taxon>Pseudonocardiales</taxon>
        <taxon>Pseudonocardiaceae</taxon>
        <taxon>Amycolatopsis</taxon>
    </lineage>
</organism>
<dbReference type="SUPFAM" id="SSF53474">
    <property type="entry name" value="alpha/beta-Hydrolases"/>
    <property type="match status" value="1"/>
</dbReference>
<dbReference type="InterPro" id="IPR029058">
    <property type="entry name" value="AB_hydrolase_fold"/>
</dbReference>
<keyword evidence="5" id="KW-1185">Reference proteome</keyword>
<evidence type="ECO:0000313" key="4">
    <source>
        <dbReference type="EMBL" id="MBB4686056.1"/>
    </source>
</evidence>
<gene>
    <name evidence="4" type="ORF">BJY18_003541</name>
</gene>
<dbReference type="Pfam" id="PF07859">
    <property type="entry name" value="Abhydrolase_3"/>
    <property type="match status" value="1"/>
</dbReference>
<protein>
    <submittedName>
        <fullName evidence="4">Acetyl esterase/lipase</fullName>
    </submittedName>
</protein>
<dbReference type="InterPro" id="IPR050300">
    <property type="entry name" value="GDXG_lipolytic_enzyme"/>
</dbReference>
<proteinExistence type="inferred from homology"/>
<name>A0A840IUA8_9PSEU</name>